<name>A0A0E9S8P6_ANGAN</name>
<reference evidence="1" key="1">
    <citation type="submission" date="2014-11" db="EMBL/GenBank/DDBJ databases">
        <authorList>
            <person name="Amaro Gonzalez C."/>
        </authorList>
    </citation>
    <scope>NUCLEOTIDE SEQUENCE</scope>
</reference>
<organism evidence="1">
    <name type="scientific">Anguilla anguilla</name>
    <name type="common">European freshwater eel</name>
    <name type="synonym">Muraena anguilla</name>
    <dbReference type="NCBI Taxonomy" id="7936"/>
    <lineage>
        <taxon>Eukaryota</taxon>
        <taxon>Metazoa</taxon>
        <taxon>Chordata</taxon>
        <taxon>Craniata</taxon>
        <taxon>Vertebrata</taxon>
        <taxon>Euteleostomi</taxon>
        <taxon>Actinopterygii</taxon>
        <taxon>Neopterygii</taxon>
        <taxon>Teleostei</taxon>
        <taxon>Anguilliformes</taxon>
        <taxon>Anguillidae</taxon>
        <taxon>Anguilla</taxon>
    </lineage>
</organism>
<accession>A0A0E9S8P6</accession>
<protein>
    <submittedName>
        <fullName evidence="1">Uncharacterized protein</fullName>
    </submittedName>
</protein>
<reference evidence="1" key="2">
    <citation type="journal article" date="2015" name="Fish Shellfish Immunol.">
        <title>Early steps in the European eel (Anguilla anguilla)-Vibrio vulnificus interaction in the gills: Role of the RtxA13 toxin.</title>
        <authorList>
            <person name="Callol A."/>
            <person name="Pajuelo D."/>
            <person name="Ebbesson L."/>
            <person name="Teles M."/>
            <person name="MacKenzie S."/>
            <person name="Amaro C."/>
        </authorList>
    </citation>
    <scope>NUCLEOTIDE SEQUENCE</scope>
</reference>
<dbReference type="EMBL" id="GBXM01071684">
    <property type="protein sequence ID" value="JAH36893.1"/>
    <property type="molecule type" value="Transcribed_RNA"/>
</dbReference>
<dbReference type="AlphaFoldDB" id="A0A0E9S8P6"/>
<proteinExistence type="predicted"/>
<evidence type="ECO:0000313" key="1">
    <source>
        <dbReference type="EMBL" id="JAH36893.1"/>
    </source>
</evidence>
<sequence>MVVYLIEGEMYLKMMFC</sequence>